<dbReference type="Pfam" id="PF00731">
    <property type="entry name" value="AIRC"/>
    <property type="match status" value="1"/>
</dbReference>
<evidence type="ECO:0000256" key="1">
    <source>
        <dbReference type="SAM" id="Phobius"/>
    </source>
</evidence>
<dbReference type="NCBIfam" id="NF033503">
    <property type="entry name" value="LarB"/>
    <property type="match status" value="1"/>
</dbReference>
<dbReference type="SUPFAM" id="SSF52255">
    <property type="entry name" value="N5-CAIR mutase (phosphoribosylaminoimidazole carboxylase, PurE)"/>
    <property type="match status" value="1"/>
</dbReference>
<dbReference type="Gene3D" id="3.40.50.1970">
    <property type="match status" value="1"/>
</dbReference>
<name>A0ABX7B8J4_9PROT</name>
<organism evidence="3 4">
    <name type="scientific">Skermanella cutis</name>
    <dbReference type="NCBI Taxonomy" id="2775420"/>
    <lineage>
        <taxon>Bacteria</taxon>
        <taxon>Pseudomonadati</taxon>
        <taxon>Pseudomonadota</taxon>
        <taxon>Alphaproteobacteria</taxon>
        <taxon>Rhodospirillales</taxon>
        <taxon>Azospirillaceae</taxon>
        <taxon>Skermanella</taxon>
    </lineage>
</organism>
<keyword evidence="1" id="KW-1133">Transmembrane helix</keyword>
<dbReference type="PANTHER" id="PTHR43064:SF1">
    <property type="entry name" value="SLL1489 PROTEIN"/>
    <property type="match status" value="1"/>
</dbReference>
<evidence type="ECO:0000259" key="2">
    <source>
        <dbReference type="SMART" id="SM01001"/>
    </source>
</evidence>
<dbReference type="PANTHER" id="PTHR43064">
    <property type="entry name" value="PHOSPHORIBOSYLAMINOIMIDAZOLE CARBOXYLASE-RELATED"/>
    <property type="match status" value="1"/>
</dbReference>
<keyword evidence="1" id="KW-0472">Membrane</keyword>
<keyword evidence="1" id="KW-0812">Transmembrane</keyword>
<dbReference type="RefSeq" id="WP_201077553.1">
    <property type="nucleotide sequence ID" value="NZ_CP067420.1"/>
</dbReference>
<accession>A0ABX7B8J4</accession>
<gene>
    <name evidence="3" type="primary">larB</name>
    <name evidence="3" type="ORF">IGS68_04155</name>
</gene>
<dbReference type="InterPro" id="IPR000031">
    <property type="entry name" value="PurE_dom"/>
</dbReference>
<reference evidence="3" key="1">
    <citation type="submission" date="2021-02" db="EMBL/GenBank/DDBJ databases">
        <title>Skermanella TT6 skin isolate.</title>
        <authorList>
            <person name="Lee K."/>
            <person name="Ganzorig M."/>
        </authorList>
    </citation>
    <scope>NUCLEOTIDE SEQUENCE</scope>
    <source>
        <strain evidence="3">TT6</strain>
    </source>
</reference>
<feature type="domain" description="PurE" evidence="2">
    <location>
        <begin position="87"/>
        <end position="217"/>
    </location>
</feature>
<dbReference type="Proteomes" id="UP000595197">
    <property type="component" value="Chromosome"/>
</dbReference>
<protein>
    <submittedName>
        <fullName evidence="3">Nickel pincer cofactor biosynthesis protein LarB</fullName>
    </submittedName>
</protein>
<dbReference type="InterPro" id="IPR039476">
    <property type="entry name" value="P2CMN_synthase_LarB"/>
</dbReference>
<dbReference type="EMBL" id="CP067420">
    <property type="protein sequence ID" value="QQP90458.1"/>
    <property type="molecule type" value="Genomic_DNA"/>
</dbReference>
<sequence>MSDFVMDWEREGRTGVPEAVLCASKSVAQVEAILKEAAMAGRRLLFTRLEPAAFEALAPECRAMLDYDSLSRTAWCGSLPPAGAARDGIGIVAAGTSDLPVAREAARTLEFLGFSAPVVADVGVAGLWRLMRRLEEIRAWRVVIATAGMEGALFSVLAGLVDAPVIAVPTSVGYGVAAGGTAALHTALASCAPGVLAVNIDNGFGAAAAAAKILNKM</sequence>
<dbReference type="SMART" id="SM01001">
    <property type="entry name" value="AIRC"/>
    <property type="match status" value="1"/>
</dbReference>
<feature type="transmembrane region" description="Helical" evidence="1">
    <location>
        <begin position="139"/>
        <end position="161"/>
    </location>
</feature>
<proteinExistence type="predicted"/>
<evidence type="ECO:0000313" key="4">
    <source>
        <dbReference type="Proteomes" id="UP000595197"/>
    </source>
</evidence>
<keyword evidence="4" id="KW-1185">Reference proteome</keyword>
<evidence type="ECO:0000313" key="3">
    <source>
        <dbReference type="EMBL" id="QQP90458.1"/>
    </source>
</evidence>